<evidence type="ECO:0000313" key="2">
    <source>
        <dbReference type="EMBL" id="KRT85714.1"/>
    </source>
</evidence>
<dbReference type="AlphaFoldDB" id="A0A0T6BEF6"/>
<dbReference type="InterPro" id="IPR015421">
    <property type="entry name" value="PyrdxlP-dep_Trfase_major"/>
</dbReference>
<evidence type="ECO:0000313" key="3">
    <source>
        <dbReference type="Proteomes" id="UP000051574"/>
    </source>
</evidence>
<dbReference type="PANTHER" id="PTHR43586:SF8">
    <property type="entry name" value="CYSTEINE DESULFURASE 1, CHLOROPLASTIC"/>
    <property type="match status" value="1"/>
</dbReference>
<protein>
    <recommendedName>
        <fullName evidence="4">Aminotransferase class V domain-containing protein</fullName>
    </recommendedName>
</protein>
<sequence length="101" mass="11363">IKINRRHMFVFCDYVASGRSLQFIEEYILREVLPCYGNTHSTTNITALQTTLFRQEAREIIKNGVNASEDDAVIFAGQGCTGAIRKLINALDLKDPPIVFT</sequence>
<evidence type="ECO:0008006" key="4">
    <source>
        <dbReference type="Google" id="ProtNLM"/>
    </source>
</evidence>
<dbReference type="OrthoDB" id="420046at2759"/>
<comment type="caution">
    <text evidence="2">The sequence shown here is derived from an EMBL/GenBank/DDBJ whole genome shotgun (WGS) entry which is preliminary data.</text>
</comment>
<keyword evidence="3" id="KW-1185">Reference proteome</keyword>
<keyword evidence="1" id="KW-0663">Pyridoxal phosphate</keyword>
<accession>A0A0T6BEF6</accession>
<dbReference type="SUPFAM" id="SSF53383">
    <property type="entry name" value="PLP-dependent transferases"/>
    <property type="match status" value="1"/>
</dbReference>
<dbReference type="EMBL" id="LJIG01001226">
    <property type="protein sequence ID" value="KRT85714.1"/>
    <property type="molecule type" value="Genomic_DNA"/>
</dbReference>
<proteinExistence type="predicted"/>
<dbReference type="Proteomes" id="UP000051574">
    <property type="component" value="Unassembled WGS sequence"/>
</dbReference>
<dbReference type="PANTHER" id="PTHR43586">
    <property type="entry name" value="CYSTEINE DESULFURASE"/>
    <property type="match status" value="1"/>
</dbReference>
<organism evidence="2 3">
    <name type="scientific">Oryctes borbonicus</name>
    <dbReference type="NCBI Taxonomy" id="1629725"/>
    <lineage>
        <taxon>Eukaryota</taxon>
        <taxon>Metazoa</taxon>
        <taxon>Ecdysozoa</taxon>
        <taxon>Arthropoda</taxon>
        <taxon>Hexapoda</taxon>
        <taxon>Insecta</taxon>
        <taxon>Pterygota</taxon>
        <taxon>Neoptera</taxon>
        <taxon>Endopterygota</taxon>
        <taxon>Coleoptera</taxon>
        <taxon>Polyphaga</taxon>
        <taxon>Scarabaeiformia</taxon>
        <taxon>Scarabaeidae</taxon>
        <taxon>Dynastinae</taxon>
        <taxon>Oryctes</taxon>
    </lineage>
</organism>
<dbReference type="InterPro" id="IPR015424">
    <property type="entry name" value="PyrdxlP-dep_Trfase"/>
</dbReference>
<reference evidence="2 3" key="1">
    <citation type="submission" date="2015-09" db="EMBL/GenBank/DDBJ databases">
        <title>Draft genome of the scarab beetle Oryctes borbonicus.</title>
        <authorList>
            <person name="Meyer J.M."/>
            <person name="Markov G.V."/>
            <person name="Baskaran P."/>
            <person name="Herrmann M."/>
            <person name="Sommer R.J."/>
            <person name="Roedelsperger C."/>
        </authorList>
    </citation>
    <scope>NUCLEOTIDE SEQUENCE [LARGE SCALE GENOMIC DNA]</scope>
    <source>
        <strain evidence="2">OB123</strain>
        <tissue evidence="2">Whole animal</tissue>
    </source>
</reference>
<evidence type="ECO:0000256" key="1">
    <source>
        <dbReference type="ARBA" id="ARBA00022898"/>
    </source>
</evidence>
<name>A0A0T6BEF6_9SCAR</name>
<gene>
    <name evidence="2" type="ORF">AMK59_628</name>
</gene>
<feature type="non-terminal residue" evidence="2">
    <location>
        <position position="1"/>
    </location>
</feature>
<feature type="non-terminal residue" evidence="2">
    <location>
        <position position="101"/>
    </location>
</feature>
<dbReference type="Gene3D" id="3.40.640.10">
    <property type="entry name" value="Type I PLP-dependent aspartate aminotransferase-like (Major domain)"/>
    <property type="match status" value="1"/>
</dbReference>